<evidence type="ECO:0000256" key="2">
    <source>
        <dbReference type="SAM" id="MobiDB-lite"/>
    </source>
</evidence>
<keyword evidence="1" id="KW-0677">Repeat</keyword>
<accession>A0AAW0FHD6</accession>
<comment type="caution">
    <text evidence="4">The sequence shown here is derived from an EMBL/GenBank/DDBJ whole genome shotgun (WGS) entry which is preliminary data.</text>
</comment>
<name>A0AAW0FHD6_9APHY</name>
<dbReference type="SUPFAM" id="SSF49562">
    <property type="entry name" value="C2 domain (Calcium/lipid-binding domain, CaLB)"/>
    <property type="match status" value="1"/>
</dbReference>
<feature type="compositionally biased region" description="Polar residues" evidence="2">
    <location>
        <begin position="120"/>
        <end position="146"/>
    </location>
</feature>
<dbReference type="SUPFAM" id="SSF52540">
    <property type="entry name" value="P-loop containing nucleoside triphosphate hydrolases"/>
    <property type="match status" value="1"/>
</dbReference>
<organism evidence="4 5">
    <name type="scientific">Cerrena zonata</name>
    <dbReference type="NCBI Taxonomy" id="2478898"/>
    <lineage>
        <taxon>Eukaryota</taxon>
        <taxon>Fungi</taxon>
        <taxon>Dikarya</taxon>
        <taxon>Basidiomycota</taxon>
        <taxon>Agaricomycotina</taxon>
        <taxon>Agaricomycetes</taxon>
        <taxon>Polyporales</taxon>
        <taxon>Cerrenaceae</taxon>
        <taxon>Cerrena</taxon>
    </lineage>
</organism>
<feature type="domain" description="C2" evidence="3">
    <location>
        <begin position="1"/>
        <end position="107"/>
    </location>
</feature>
<evidence type="ECO:0000259" key="3">
    <source>
        <dbReference type="PROSITE" id="PS50004"/>
    </source>
</evidence>
<dbReference type="EMBL" id="JASBNA010000107">
    <property type="protein sequence ID" value="KAK7676711.1"/>
    <property type="molecule type" value="Genomic_DNA"/>
</dbReference>
<protein>
    <recommendedName>
        <fullName evidence="3">C2 domain-containing protein</fullName>
    </recommendedName>
</protein>
<evidence type="ECO:0000313" key="5">
    <source>
        <dbReference type="Proteomes" id="UP001385951"/>
    </source>
</evidence>
<evidence type="ECO:0000313" key="4">
    <source>
        <dbReference type="EMBL" id="KAK7676711.1"/>
    </source>
</evidence>
<dbReference type="InterPro" id="IPR027417">
    <property type="entry name" value="P-loop_NTPase"/>
</dbReference>
<gene>
    <name evidence="4" type="ORF">QCA50_020343</name>
</gene>
<sequence>MTRTLALTVHRVSDTQLRKCFLGRNPKLYIEIKIKTATSKQSYKTNAKVIRDSDTEWNKLLTFSIEESQTMRILLKATTFFGERVIGEVECKASDLLSPGTAPPQISLKVYRPRDKGKTRSTSTIVTSARYTYSEPNSQELPSSENPRLPSDAPPESPGETQASPSGSLEPPGTLKLIEEPSKVKEVPAETQEDLKEAVKEAQDAAANELGPDSLYGKVGQLRDRLGKLSGIVGTIDKLAELHPWVDLAWQVCSSLYKVVEKQYTTDKKIIDLVVTMEATFGFIEDTRKIEEDAIPLRPIIEDLMKQVAECATFICAYLQPSFMKRMAKGLLTDLSLKIAEFIGAFAKLQKSLEAKVLLHTGFVSSKILGVVEDIREFNILTTLKPADMNAANRPLCLHGTREGVLQRIMDWVENVDDDGQNILWLHGLAGSGKSTIANTIARHTHEIGRRGAFLFFERNKTDRDAVVRTMAVQLADADPFLWSRICAAIDKTGVLLTAPLENNLRISSVIHSMMLLHLFSDPSSLYSML</sequence>
<feature type="region of interest" description="Disordered" evidence="2">
    <location>
        <begin position="96"/>
        <end position="198"/>
    </location>
</feature>
<feature type="compositionally biased region" description="Basic and acidic residues" evidence="2">
    <location>
        <begin position="177"/>
        <end position="198"/>
    </location>
</feature>
<evidence type="ECO:0000256" key="1">
    <source>
        <dbReference type="ARBA" id="ARBA00022737"/>
    </source>
</evidence>
<dbReference type="Proteomes" id="UP001385951">
    <property type="component" value="Unassembled WGS sequence"/>
</dbReference>
<dbReference type="InterPro" id="IPR000008">
    <property type="entry name" value="C2_dom"/>
</dbReference>
<dbReference type="Gene3D" id="3.40.50.300">
    <property type="entry name" value="P-loop containing nucleotide triphosphate hydrolases"/>
    <property type="match status" value="1"/>
</dbReference>
<dbReference type="InterPro" id="IPR056884">
    <property type="entry name" value="NPHP3-like_N"/>
</dbReference>
<dbReference type="Pfam" id="PF24883">
    <property type="entry name" value="NPHP3_N"/>
    <property type="match status" value="1"/>
</dbReference>
<dbReference type="AlphaFoldDB" id="A0AAW0FHD6"/>
<dbReference type="Pfam" id="PF00168">
    <property type="entry name" value="C2"/>
    <property type="match status" value="1"/>
</dbReference>
<dbReference type="PROSITE" id="PS50004">
    <property type="entry name" value="C2"/>
    <property type="match status" value="1"/>
</dbReference>
<proteinExistence type="predicted"/>
<reference evidence="4 5" key="1">
    <citation type="submission" date="2022-09" db="EMBL/GenBank/DDBJ databases">
        <authorList>
            <person name="Palmer J.M."/>
        </authorList>
    </citation>
    <scope>NUCLEOTIDE SEQUENCE [LARGE SCALE GENOMIC DNA]</scope>
    <source>
        <strain evidence="4 5">DSM 7382</strain>
    </source>
</reference>
<dbReference type="InterPro" id="IPR035892">
    <property type="entry name" value="C2_domain_sf"/>
</dbReference>
<dbReference type="Gene3D" id="2.60.40.150">
    <property type="entry name" value="C2 domain"/>
    <property type="match status" value="1"/>
</dbReference>
<keyword evidence="5" id="KW-1185">Reference proteome</keyword>